<gene>
    <name evidence="2" type="ORF">L1049_004102</name>
</gene>
<comment type="caution">
    <text evidence="2">The sequence shown here is derived from an EMBL/GenBank/DDBJ whole genome shotgun (WGS) entry which is preliminary data.</text>
</comment>
<sequence>MLRKNPEFRPSAAELLSHPHLQPYVLKIHLKSNNPRRHTFPLQWSDSNYVKKIRFLEPKAVPIPANREKRRSFSNDRALNPSISGTEQDSPCYTRRAQEFPSHLNEKFTELSVDSSIHEEIGIDKSTSTKFPCVAKTPRLTQAKVSATPRRQTVPSKISRSRSNRDSVSSYIENKFSIFQTC</sequence>
<feature type="region of interest" description="Disordered" evidence="1">
    <location>
        <begin position="145"/>
        <end position="166"/>
    </location>
</feature>
<feature type="compositionally biased region" description="Polar residues" evidence="1">
    <location>
        <begin position="75"/>
        <end position="91"/>
    </location>
</feature>
<evidence type="ECO:0000256" key="1">
    <source>
        <dbReference type="SAM" id="MobiDB-lite"/>
    </source>
</evidence>
<dbReference type="EMBL" id="JBBPBK010000007">
    <property type="protein sequence ID" value="KAK9281207.1"/>
    <property type="molecule type" value="Genomic_DNA"/>
</dbReference>
<keyword evidence="3" id="KW-1185">Reference proteome</keyword>
<feature type="compositionally biased region" description="Polar residues" evidence="1">
    <location>
        <begin position="145"/>
        <end position="158"/>
    </location>
</feature>
<evidence type="ECO:0000313" key="2">
    <source>
        <dbReference type="EMBL" id="KAK9281207.1"/>
    </source>
</evidence>
<proteinExistence type="predicted"/>
<feature type="region of interest" description="Disordered" evidence="1">
    <location>
        <begin position="66"/>
        <end position="92"/>
    </location>
</feature>
<name>A0AAP0RRJ0_LIQFO</name>
<accession>A0AAP0RRJ0</accession>
<organism evidence="2 3">
    <name type="scientific">Liquidambar formosana</name>
    <name type="common">Formosan gum</name>
    <dbReference type="NCBI Taxonomy" id="63359"/>
    <lineage>
        <taxon>Eukaryota</taxon>
        <taxon>Viridiplantae</taxon>
        <taxon>Streptophyta</taxon>
        <taxon>Embryophyta</taxon>
        <taxon>Tracheophyta</taxon>
        <taxon>Spermatophyta</taxon>
        <taxon>Magnoliopsida</taxon>
        <taxon>eudicotyledons</taxon>
        <taxon>Gunneridae</taxon>
        <taxon>Pentapetalae</taxon>
        <taxon>Saxifragales</taxon>
        <taxon>Altingiaceae</taxon>
        <taxon>Liquidambar</taxon>
    </lineage>
</organism>
<protein>
    <submittedName>
        <fullName evidence="2">Uncharacterized protein</fullName>
    </submittedName>
</protein>
<dbReference type="AlphaFoldDB" id="A0AAP0RRJ0"/>
<dbReference type="Proteomes" id="UP001415857">
    <property type="component" value="Unassembled WGS sequence"/>
</dbReference>
<evidence type="ECO:0000313" key="3">
    <source>
        <dbReference type="Proteomes" id="UP001415857"/>
    </source>
</evidence>
<reference evidence="2 3" key="1">
    <citation type="journal article" date="2024" name="Plant J.">
        <title>Genome sequences and population genomics reveal climatic adaptation and genomic divergence between two closely related sweetgum species.</title>
        <authorList>
            <person name="Xu W.Q."/>
            <person name="Ren C.Q."/>
            <person name="Zhang X.Y."/>
            <person name="Comes H.P."/>
            <person name="Liu X.H."/>
            <person name="Li Y.G."/>
            <person name="Kettle C.J."/>
            <person name="Jalonen R."/>
            <person name="Gaisberger H."/>
            <person name="Ma Y.Z."/>
            <person name="Qiu Y.X."/>
        </authorList>
    </citation>
    <scope>NUCLEOTIDE SEQUENCE [LARGE SCALE GENOMIC DNA]</scope>
    <source>
        <strain evidence="2">Hangzhou</strain>
    </source>
</reference>